<name>A0A7J6B1N3_AMEME</name>
<organism evidence="1 2">
    <name type="scientific">Ameiurus melas</name>
    <name type="common">Black bullhead</name>
    <name type="synonym">Silurus melas</name>
    <dbReference type="NCBI Taxonomy" id="219545"/>
    <lineage>
        <taxon>Eukaryota</taxon>
        <taxon>Metazoa</taxon>
        <taxon>Chordata</taxon>
        <taxon>Craniata</taxon>
        <taxon>Vertebrata</taxon>
        <taxon>Euteleostomi</taxon>
        <taxon>Actinopterygii</taxon>
        <taxon>Neopterygii</taxon>
        <taxon>Teleostei</taxon>
        <taxon>Ostariophysi</taxon>
        <taxon>Siluriformes</taxon>
        <taxon>Ictaluridae</taxon>
        <taxon>Ameiurus</taxon>
    </lineage>
</organism>
<proteinExistence type="predicted"/>
<accession>A0A7J6B1N3</accession>
<reference evidence="1 2" key="1">
    <citation type="submission" date="2020-02" db="EMBL/GenBank/DDBJ databases">
        <title>A chromosome-scale genome assembly of the black bullhead catfish (Ameiurus melas).</title>
        <authorList>
            <person name="Wen M."/>
            <person name="Zham M."/>
            <person name="Cabau C."/>
            <person name="Klopp C."/>
            <person name="Donnadieu C."/>
            <person name="Roques C."/>
            <person name="Bouchez O."/>
            <person name="Lampietro C."/>
            <person name="Jouanno E."/>
            <person name="Herpin A."/>
            <person name="Louis A."/>
            <person name="Berthelot C."/>
            <person name="Parey E."/>
            <person name="Roest-Crollius H."/>
            <person name="Braasch I."/>
            <person name="Postlethwait J."/>
            <person name="Robinson-Rechavi M."/>
            <person name="Echchiki A."/>
            <person name="Begum T."/>
            <person name="Montfort J."/>
            <person name="Schartl M."/>
            <person name="Bobe J."/>
            <person name="Guiguen Y."/>
        </authorList>
    </citation>
    <scope>NUCLEOTIDE SEQUENCE [LARGE SCALE GENOMIC DNA]</scope>
    <source>
        <strain evidence="1">M_S1</strain>
        <tissue evidence="1">Blood</tissue>
    </source>
</reference>
<evidence type="ECO:0000313" key="2">
    <source>
        <dbReference type="Proteomes" id="UP000593565"/>
    </source>
</evidence>
<keyword evidence="2" id="KW-1185">Reference proteome</keyword>
<protein>
    <submittedName>
        <fullName evidence="1">Uncharacterized protein</fullName>
    </submittedName>
</protein>
<dbReference type="EMBL" id="JAAGNN010000005">
    <property type="protein sequence ID" value="KAF4088885.1"/>
    <property type="molecule type" value="Genomic_DNA"/>
</dbReference>
<comment type="caution">
    <text evidence="1">The sequence shown here is derived from an EMBL/GenBank/DDBJ whole genome shotgun (WGS) entry which is preliminary data.</text>
</comment>
<evidence type="ECO:0000313" key="1">
    <source>
        <dbReference type="EMBL" id="KAF4088885.1"/>
    </source>
</evidence>
<gene>
    <name evidence="1" type="ORF">AMELA_G00059890</name>
</gene>
<sequence>MFRNEYCSTDYHNKPTTAAALSSARESVRAHPTLSEESFGIRLRLLWDDGGVFGEIVQRESCNILNCSICSDLQDLQQSTLVLPGERLVVPHLSSLQNRFSQE</sequence>
<dbReference type="AlphaFoldDB" id="A0A7J6B1N3"/>
<dbReference type="Proteomes" id="UP000593565">
    <property type="component" value="Unassembled WGS sequence"/>
</dbReference>